<dbReference type="OrthoDB" id="3180714at2759"/>
<evidence type="ECO:0000313" key="6">
    <source>
        <dbReference type="Proteomes" id="UP000053776"/>
    </source>
</evidence>
<name>A0A0J9T7F9_PLAVI</name>
<feature type="domain" description="CMP/dCMP-type deaminase" evidence="4">
    <location>
        <begin position="259"/>
        <end position="379"/>
    </location>
</feature>
<dbReference type="EMBL" id="KQ235091">
    <property type="protein sequence ID" value="KMZ91029.1"/>
    <property type="molecule type" value="Genomic_DNA"/>
</dbReference>
<feature type="compositionally biased region" description="Basic and acidic residues" evidence="3">
    <location>
        <begin position="283"/>
        <end position="292"/>
    </location>
</feature>
<evidence type="ECO:0000313" key="5">
    <source>
        <dbReference type="EMBL" id="KMZ91029.1"/>
    </source>
</evidence>
<dbReference type="GO" id="GO:0052717">
    <property type="term" value="F:tRNA-specific adenosine-34 deaminase activity"/>
    <property type="evidence" value="ECO:0007669"/>
    <property type="project" value="TreeGrafter"/>
</dbReference>
<evidence type="ECO:0000256" key="3">
    <source>
        <dbReference type="SAM" id="MobiDB-lite"/>
    </source>
</evidence>
<accession>A0A0J9T7F9</accession>
<dbReference type="Gene3D" id="3.40.140.10">
    <property type="entry name" value="Cytidine Deaminase, domain 2"/>
    <property type="match status" value="2"/>
</dbReference>
<dbReference type="InterPro" id="IPR016193">
    <property type="entry name" value="Cytidine_deaminase-like"/>
</dbReference>
<keyword evidence="1" id="KW-0819">tRNA processing</keyword>
<protein>
    <recommendedName>
        <fullName evidence="4">CMP/dCMP-type deaminase domain-containing protein</fullName>
    </recommendedName>
</protein>
<dbReference type="InterPro" id="IPR002125">
    <property type="entry name" value="CMP_dCMP_dom"/>
</dbReference>
<proteinExistence type="inferred from homology"/>
<dbReference type="GO" id="GO:0005634">
    <property type="term" value="C:nucleus"/>
    <property type="evidence" value="ECO:0007669"/>
    <property type="project" value="TreeGrafter"/>
</dbReference>
<dbReference type="PANTHER" id="PTHR11079">
    <property type="entry name" value="CYTOSINE DEAMINASE FAMILY MEMBER"/>
    <property type="match status" value="1"/>
</dbReference>
<reference evidence="5 6" key="1">
    <citation type="submission" date="2011-08" db="EMBL/GenBank/DDBJ databases">
        <title>The Genome Sequence of Plasmodium vivax Mauritania I.</title>
        <authorList>
            <consortium name="The Broad Institute Genome Sequencing Platform"/>
            <consortium name="The Broad Institute Genome Sequencing Center for Infectious Disease"/>
            <person name="Neafsey D."/>
            <person name="Carlton J."/>
            <person name="Barnwell J."/>
            <person name="Collins W."/>
            <person name="Escalante A."/>
            <person name="Mullikin J."/>
            <person name="Saul A."/>
            <person name="Guigo R."/>
            <person name="Camara F."/>
            <person name="Young S.K."/>
            <person name="Zeng Q."/>
            <person name="Gargeya S."/>
            <person name="Fitzgerald M."/>
            <person name="Haas B."/>
            <person name="Abouelleil A."/>
            <person name="Alvarado L."/>
            <person name="Arachchi H.M."/>
            <person name="Berlin A."/>
            <person name="Brown A."/>
            <person name="Chapman S.B."/>
            <person name="Chen Z."/>
            <person name="Dunbar C."/>
            <person name="Freedman E."/>
            <person name="Gearin G."/>
            <person name="Gellesch M."/>
            <person name="Goldberg J."/>
            <person name="Griggs A."/>
            <person name="Gujja S."/>
            <person name="Heiman D."/>
            <person name="Howarth C."/>
            <person name="Larson L."/>
            <person name="Lui A."/>
            <person name="MacDonald P.J.P."/>
            <person name="Montmayeur A."/>
            <person name="Murphy C."/>
            <person name="Neiman D."/>
            <person name="Pearson M."/>
            <person name="Priest M."/>
            <person name="Roberts A."/>
            <person name="Saif S."/>
            <person name="Shea T."/>
            <person name="Shenoy N."/>
            <person name="Sisk P."/>
            <person name="Stolte C."/>
            <person name="Sykes S."/>
            <person name="Wortman J."/>
            <person name="Nusbaum C."/>
            <person name="Birren B."/>
        </authorList>
    </citation>
    <scope>NUCLEOTIDE SEQUENCE [LARGE SCALE GENOMIC DNA]</scope>
    <source>
        <strain evidence="5 6">Mauritania I</strain>
    </source>
</reference>
<dbReference type="GO" id="GO:0008033">
    <property type="term" value="P:tRNA processing"/>
    <property type="evidence" value="ECO:0007669"/>
    <property type="project" value="UniProtKB-KW"/>
</dbReference>
<gene>
    <name evidence="5" type="ORF">PVMG_05858</name>
</gene>
<sequence length="386" mass="43142">MMDSQIVDIVQVYPDSYTQEIELTPMYCLETTKDNTKGCLNVMRDFVNSQLRNSYNHLKRCRKVNEENVQILVGFSAELPDDLLSKVVQINGGKPITITMVHASKHPPMTRKQYAEWSVHWPLYYRKPANELTTLAKEDVKKFIHFVKIAIRVGKNFGTCQGGCVLTHNHKIIACSGDNIKNHPLHHAVMLAIEQVSFKLRHLWRMKKEVHTRASDCNGNTTGCITNHVQNAHTSECLSGPSNKKCKIGSGEGGSASGGSTPYLKCEAADEGEEVDGGAADGTADRTADRTADGTTDGTTDGEDLTRLSLLNPVEDDQYLCTNYYAYLSHEPCFMCAMAMVHSRVKCVIFDEVNRDNGALFSRAKLHCVKNLNHHFKVYRTVRNKS</sequence>
<dbReference type="Proteomes" id="UP000053776">
    <property type="component" value="Unassembled WGS sequence"/>
</dbReference>
<comment type="similarity">
    <text evidence="2">Belongs to the cytidine and deoxycytidylate deaminase family. ADAT3 subfamily.</text>
</comment>
<evidence type="ECO:0000259" key="4">
    <source>
        <dbReference type="PROSITE" id="PS51747"/>
    </source>
</evidence>
<evidence type="ECO:0000256" key="2">
    <source>
        <dbReference type="ARBA" id="ARBA00038160"/>
    </source>
</evidence>
<evidence type="ECO:0000256" key="1">
    <source>
        <dbReference type="ARBA" id="ARBA00022694"/>
    </source>
</evidence>
<dbReference type="SUPFAM" id="SSF53927">
    <property type="entry name" value="Cytidine deaminase-like"/>
    <property type="match status" value="1"/>
</dbReference>
<dbReference type="PROSITE" id="PS51747">
    <property type="entry name" value="CYT_DCMP_DEAMINASES_2"/>
    <property type="match status" value="1"/>
</dbReference>
<organism evidence="5 6">
    <name type="scientific">Plasmodium vivax Mauritania I</name>
    <dbReference type="NCBI Taxonomy" id="1035515"/>
    <lineage>
        <taxon>Eukaryota</taxon>
        <taxon>Sar</taxon>
        <taxon>Alveolata</taxon>
        <taxon>Apicomplexa</taxon>
        <taxon>Aconoidasida</taxon>
        <taxon>Haemosporida</taxon>
        <taxon>Plasmodiidae</taxon>
        <taxon>Plasmodium</taxon>
        <taxon>Plasmodium (Plasmodium)</taxon>
    </lineage>
</organism>
<feature type="region of interest" description="Disordered" evidence="3">
    <location>
        <begin position="273"/>
        <end position="304"/>
    </location>
</feature>
<dbReference type="GO" id="GO:0005737">
    <property type="term" value="C:cytoplasm"/>
    <property type="evidence" value="ECO:0007669"/>
    <property type="project" value="TreeGrafter"/>
</dbReference>
<dbReference type="AlphaFoldDB" id="A0A0J9T7F9"/>
<dbReference type="PANTHER" id="PTHR11079:SF156">
    <property type="entry name" value="INACTIVE TRNA-SPECIFIC ADENOSINE DEAMINASE-LIKE PROTEIN 3-RELATED"/>
    <property type="match status" value="1"/>
</dbReference>